<dbReference type="HOGENOM" id="CLU_033863_4_5_10"/>
<evidence type="ECO:0000313" key="8">
    <source>
        <dbReference type="EMBL" id="EIY53670.1"/>
    </source>
</evidence>
<protein>
    <recommendedName>
        <fullName evidence="7">EamA domain-containing protein</fullName>
    </recommendedName>
</protein>
<dbReference type="GO" id="GO:0005886">
    <property type="term" value="C:plasma membrane"/>
    <property type="evidence" value="ECO:0007669"/>
    <property type="project" value="UniProtKB-SubCell"/>
</dbReference>
<gene>
    <name evidence="8" type="ORF">HMPREF1068_00840</name>
</gene>
<dbReference type="Pfam" id="PF00892">
    <property type="entry name" value="EamA"/>
    <property type="match status" value="2"/>
</dbReference>
<dbReference type="Gene3D" id="1.10.3730.20">
    <property type="match status" value="1"/>
</dbReference>
<dbReference type="Proteomes" id="UP000003089">
    <property type="component" value="Unassembled WGS sequence"/>
</dbReference>
<proteinExistence type="predicted"/>
<feature type="transmembrane region" description="Helical" evidence="6">
    <location>
        <begin position="235"/>
        <end position="255"/>
    </location>
</feature>
<evidence type="ECO:0000256" key="6">
    <source>
        <dbReference type="SAM" id="Phobius"/>
    </source>
</evidence>
<evidence type="ECO:0000313" key="9">
    <source>
        <dbReference type="Proteomes" id="UP000003089"/>
    </source>
</evidence>
<reference evidence="8 9" key="1">
    <citation type="submission" date="2012-02" db="EMBL/GenBank/DDBJ databases">
        <title>The Genome Sequence of Bacteroides nordii CL02T12C05.</title>
        <authorList>
            <consortium name="The Broad Institute Genome Sequencing Platform"/>
            <person name="Earl A."/>
            <person name="Ward D."/>
            <person name="Feldgarden M."/>
            <person name="Gevers D."/>
            <person name="Zitomersky N.L."/>
            <person name="Coyne M.J."/>
            <person name="Comstock L.E."/>
            <person name="Young S.K."/>
            <person name="Zeng Q."/>
            <person name="Gargeya S."/>
            <person name="Fitzgerald M."/>
            <person name="Haas B."/>
            <person name="Abouelleil A."/>
            <person name="Alvarado L."/>
            <person name="Arachchi H.M."/>
            <person name="Berlin A."/>
            <person name="Chapman S.B."/>
            <person name="Gearin G."/>
            <person name="Goldberg J."/>
            <person name="Griggs A."/>
            <person name="Gujja S."/>
            <person name="Hansen M."/>
            <person name="Heiman D."/>
            <person name="Howarth C."/>
            <person name="Larimer J."/>
            <person name="Lui A."/>
            <person name="MacDonald P.J.P."/>
            <person name="McCowen C."/>
            <person name="Montmayeur A."/>
            <person name="Murphy C."/>
            <person name="Neiman D."/>
            <person name="Pearson M."/>
            <person name="Priest M."/>
            <person name="Roberts A."/>
            <person name="Saif S."/>
            <person name="Shea T."/>
            <person name="Sisk P."/>
            <person name="Stolte C."/>
            <person name="Sykes S."/>
            <person name="Wortman J."/>
            <person name="Nusbaum C."/>
            <person name="Birren B."/>
        </authorList>
    </citation>
    <scope>NUCLEOTIDE SEQUENCE [LARGE SCALE GENOMIC DNA]</scope>
    <source>
        <strain evidence="8 9">CL02T12C05</strain>
    </source>
</reference>
<dbReference type="InterPro" id="IPR050638">
    <property type="entry name" value="AA-Vitamin_Transporters"/>
</dbReference>
<feature type="transmembrane region" description="Helical" evidence="6">
    <location>
        <begin position="86"/>
        <end position="105"/>
    </location>
</feature>
<accession>I8XRX5</accession>
<keyword evidence="4 6" id="KW-1133">Transmembrane helix</keyword>
<organism evidence="8 9">
    <name type="scientific">Bacteroides nordii CL02T12C05</name>
    <dbReference type="NCBI Taxonomy" id="997884"/>
    <lineage>
        <taxon>Bacteria</taxon>
        <taxon>Pseudomonadati</taxon>
        <taxon>Bacteroidota</taxon>
        <taxon>Bacteroidia</taxon>
        <taxon>Bacteroidales</taxon>
        <taxon>Bacteroidaceae</taxon>
        <taxon>Bacteroides</taxon>
    </lineage>
</organism>
<feature type="transmembrane region" description="Helical" evidence="6">
    <location>
        <begin position="267"/>
        <end position="286"/>
    </location>
</feature>
<keyword evidence="3 6" id="KW-0812">Transmembrane</keyword>
<feature type="transmembrane region" description="Helical" evidence="6">
    <location>
        <begin position="143"/>
        <end position="160"/>
    </location>
</feature>
<keyword evidence="9" id="KW-1185">Reference proteome</keyword>
<feature type="domain" description="EamA" evidence="7">
    <location>
        <begin position="172"/>
        <end position="308"/>
    </location>
</feature>
<dbReference type="PANTHER" id="PTHR32322:SF18">
    <property type="entry name" value="S-ADENOSYLMETHIONINE_S-ADENOSYLHOMOCYSTEINE TRANSPORTER"/>
    <property type="match status" value="1"/>
</dbReference>
<keyword evidence="5 6" id="KW-0472">Membrane</keyword>
<evidence type="ECO:0000256" key="3">
    <source>
        <dbReference type="ARBA" id="ARBA00022692"/>
    </source>
</evidence>
<dbReference type="InterPro" id="IPR000620">
    <property type="entry name" value="EamA_dom"/>
</dbReference>
<evidence type="ECO:0000256" key="1">
    <source>
        <dbReference type="ARBA" id="ARBA00004651"/>
    </source>
</evidence>
<dbReference type="PANTHER" id="PTHR32322">
    <property type="entry name" value="INNER MEMBRANE TRANSPORTER"/>
    <property type="match status" value="1"/>
</dbReference>
<feature type="transmembrane region" description="Helical" evidence="6">
    <location>
        <begin position="202"/>
        <end position="223"/>
    </location>
</feature>
<dbReference type="eggNOG" id="COG0697">
    <property type="taxonomic scope" value="Bacteria"/>
</dbReference>
<dbReference type="STRING" id="997884.HMPREF1068_00840"/>
<feature type="domain" description="EamA" evidence="7">
    <location>
        <begin position="25"/>
        <end position="156"/>
    </location>
</feature>
<evidence type="ECO:0000259" key="7">
    <source>
        <dbReference type="Pfam" id="PF00892"/>
    </source>
</evidence>
<comment type="subcellular location">
    <subcellularLocation>
        <location evidence="1">Cell membrane</location>
        <topology evidence="1">Multi-pass membrane protein</topology>
    </subcellularLocation>
</comment>
<dbReference type="EMBL" id="AGXS01000011">
    <property type="protein sequence ID" value="EIY53670.1"/>
    <property type="molecule type" value="Genomic_DNA"/>
</dbReference>
<sequence length="326" mass="35911">MPSLPVREAQAPKTISMKNKKLEANLYMAISKVFSGLNMNALKYLLPLWMSPLTGATIRCTFAAVAFWIIGWFAPSEENTSRKDKWLLFLLGALGLYGFMFLYLIGLSKTTPVSSSIFTSLQPIWVFLIMIFFYHEKATGSKIAGISIALVGALVCILTQRSDDLASDAFVGNMLCLFSSVVYAIYLVMSKRILSAVGPITMLKYTFSGSAVSGLIVSVITGFDAPVFSLPFHWLPFAVLMFVLIFPTTISYMLLPIGLKYLKTTVVAIYGYLILIVATIASLILGQDRFSWTQTFAILFICVGVYLVEVAESKDKSTPMATPAHK</sequence>
<dbReference type="InterPro" id="IPR037185">
    <property type="entry name" value="EmrE-like"/>
</dbReference>
<evidence type="ECO:0000256" key="5">
    <source>
        <dbReference type="ARBA" id="ARBA00023136"/>
    </source>
</evidence>
<evidence type="ECO:0000256" key="4">
    <source>
        <dbReference type="ARBA" id="ARBA00022989"/>
    </source>
</evidence>
<keyword evidence="2" id="KW-1003">Cell membrane</keyword>
<dbReference type="SUPFAM" id="SSF103481">
    <property type="entry name" value="Multidrug resistance efflux transporter EmrE"/>
    <property type="match status" value="2"/>
</dbReference>
<feature type="transmembrane region" description="Helical" evidence="6">
    <location>
        <begin position="56"/>
        <end position="74"/>
    </location>
</feature>
<feature type="transmembrane region" description="Helical" evidence="6">
    <location>
        <begin position="172"/>
        <end position="190"/>
    </location>
</feature>
<evidence type="ECO:0000256" key="2">
    <source>
        <dbReference type="ARBA" id="ARBA00022475"/>
    </source>
</evidence>
<comment type="caution">
    <text evidence="8">The sequence shown here is derived from an EMBL/GenBank/DDBJ whole genome shotgun (WGS) entry which is preliminary data.</text>
</comment>
<feature type="transmembrane region" description="Helical" evidence="6">
    <location>
        <begin position="292"/>
        <end position="311"/>
    </location>
</feature>
<name>I8XRX5_9BACE</name>
<dbReference type="PATRIC" id="fig|997884.3.peg.850"/>
<feature type="transmembrane region" description="Helical" evidence="6">
    <location>
        <begin position="117"/>
        <end position="134"/>
    </location>
</feature>
<dbReference type="AlphaFoldDB" id="I8XRX5"/>